<sequence>MNDPSSILRRNNGHRLSVAGATRSSFRSSQFETGSAKRKSLLSTPASTKRRQSSLPPGSTPSSSQQLHSSQQQQAPVTASPSVIDPRPLRDKNYISLLQQEVYDFLSANKFEIESGGHPLTQRTLRQPTQRDFVVVFQFLYHKIDPFHRFTKTIDNEVFILLRTLNYPYLETINRTQIASVNSSNWPAILGMLYWLVKLNLSLADLTIDGTDPILVDDQLDQIFIDYIRQSYRAFINNEDDYSPFLSNMKEKFDEMTKGIIEDIGNLEIENQQLQTQLDTLTKELSILEQSELKSKALESDLVKFKAYIETMESRKLKWSDVLDKIREEVTNCEKELIELESDKQRCQLELEVQGHTPKDIDGLYTERDKLTRLIDVTNSRIEELENQLRIKEIECQRGFESLDNFIKQYNAMVYRMGTASASSQVDKDGNNSNSNSYELTLLVNLPTSKPLLPADIINKTISSQKVQLLQYKSQINTTIHKHQDDSIKLQEQLDLMSEQITEKREEIETLEAKLSANKTTYDEIYETMTNDTTTYSMQIEKLERELRSIKINTNQGLIEVENRSQAIQIEYDELIHQIQAERSTLHDRVQRLIEFTIGFKINMQQNLEDLESLAIQESN</sequence>
<evidence type="ECO:0000256" key="10">
    <source>
        <dbReference type="RuleBase" id="RU368072"/>
    </source>
</evidence>
<feature type="compositionally biased region" description="Polar residues" evidence="12">
    <location>
        <begin position="22"/>
        <end position="33"/>
    </location>
</feature>
<dbReference type="Gene3D" id="1.10.418.30">
    <property type="entry name" value="Ncd80 complex, Ncd80 subunit"/>
    <property type="match status" value="1"/>
</dbReference>
<evidence type="ECO:0000313" key="16">
    <source>
        <dbReference type="Proteomes" id="UP001497600"/>
    </source>
</evidence>
<feature type="domain" description="DUF5595" evidence="14">
    <location>
        <begin position="221"/>
        <end position="284"/>
    </location>
</feature>
<dbReference type="Pfam" id="PF03801">
    <property type="entry name" value="Ndc80_HEC"/>
    <property type="match status" value="1"/>
</dbReference>
<evidence type="ECO:0000256" key="6">
    <source>
        <dbReference type="ARBA" id="ARBA00023054"/>
    </source>
</evidence>
<dbReference type="PANTHER" id="PTHR10643">
    <property type="entry name" value="KINETOCHORE PROTEIN NDC80"/>
    <property type="match status" value="1"/>
</dbReference>
<evidence type="ECO:0000256" key="5">
    <source>
        <dbReference type="ARBA" id="ARBA00022838"/>
    </source>
</evidence>
<keyword evidence="16" id="KW-1185">Reference proteome</keyword>
<keyword evidence="6 11" id="KW-0175">Coiled coil</keyword>
<evidence type="ECO:0000256" key="4">
    <source>
        <dbReference type="ARBA" id="ARBA00022776"/>
    </source>
</evidence>
<evidence type="ECO:0000256" key="9">
    <source>
        <dbReference type="ARBA" id="ARBA00023328"/>
    </source>
</evidence>
<comment type="subunit">
    <text evidence="10">Component of the NDC80 complex.</text>
</comment>
<dbReference type="InterPro" id="IPR038273">
    <property type="entry name" value="Ndc80_sf"/>
</dbReference>
<proteinExistence type="inferred from homology"/>
<feature type="region of interest" description="Disordered" evidence="12">
    <location>
        <begin position="1"/>
        <end position="86"/>
    </location>
</feature>
<comment type="subcellular location">
    <subcellularLocation>
        <location evidence="10">Chromosome</location>
        <location evidence="10">Centromere</location>
        <location evidence="10">Kinetochore</location>
    </subcellularLocation>
    <subcellularLocation>
        <location evidence="10">Nucleus</location>
    </subcellularLocation>
</comment>
<evidence type="ECO:0000256" key="2">
    <source>
        <dbReference type="ARBA" id="ARBA00022454"/>
    </source>
</evidence>
<dbReference type="EMBL" id="OZ004257">
    <property type="protein sequence ID" value="CAK7907580.1"/>
    <property type="molecule type" value="Genomic_DNA"/>
</dbReference>
<evidence type="ECO:0000259" key="13">
    <source>
        <dbReference type="Pfam" id="PF03801"/>
    </source>
</evidence>
<keyword evidence="7 10" id="KW-0539">Nucleus</keyword>
<evidence type="ECO:0000259" key="14">
    <source>
        <dbReference type="Pfam" id="PF18077"/>
    </source>
</evidence>
<reference evidence="15 16" key="1">
    <citation type="submission" date="2024-01" db="EMBL/GenBank/DDBJ databases">
        <authorList>
            <consortium name="Genoscope - CEA"/>
            <person name="William W."/>
        </authorList>
    </citation>
    <scope>NUCLEOTIDE SEQUENCE [LARGE SCALE GENOMIC DNA]</scope>
    <source>
        <strain evidence="15 16">29B2s-10</strain>
    </source>
</reference>
<dbReference type="InterPro" id="IPR040967">
    <property type="entry name" value="DUF5595"/>
</dbReference>
<evidence type="ECO:0000256" key="1">
    <source>
        <dbReference type="ARBA" id="ARBA00007050"/>
    </source>
</evidence>
<dbReference type="InterPro" id="IPR005550">
    <property type="entry name" value="Kinetochore_Ndc80"/>
</dbReference>
<feature type="coiled-coil region" evidence="11">
    <location>
        <begin position="487"/>
        <end position="521"/>
    </location>
</feature>
<feature type="domain" description="Kinetochore protein Ndc80 CH" evidence="13">
    <location>
        <begin position="64"/>
        <end position="201"/>
    </location>
</feature>
<feature type="coiled-coil region" evidence="11">
    <location>
        <begin position="264"/>
        <end position="291"/>
    </location>
</feature>
<feature type="coiled-coil region" evidence="11">
    <location>
        <begin position="323"/>
        <end position="395"/>
    </location>
</feature>
<protein>
    <recommendedName>
        <fullName evidence="10">Kinetochore protein NDC80</fullName>
    </recommendedName>
</protein>
<comment type="function">
    <text evidence="10">Acts as a component of the essential kinetochore-associated NDC80 complex, which is required for chromosome segregation and spindle checkpoint activity.</text>
</comment>
<evidence type="ECO:0000256" key="12">
    <source>
        <dbReference type="SAM" id="MobiDB-lite"/>
    </source>
</evidence>
<evidence type="ECO:0000256" key="3">
    <source>
        <dbReference type="ARBA" id="ARBA00022618"/>
    </source>
</evidence>
<keyword evidence="3 10" id="KW-0132">Cell division</keyword>
<dbReference type="Proteomes" id="UP001497600">
    <property type="component" value="Chromosome E"/>
</dbReference>
<dbReference type="PANTHER" id="PTHR10643:SF2">
    <property type="entry name" value="KINETOCHORE PROTEIN NDC80 HOMOLOG"/>
    <property type="match status" value="1"/>
</dbReference>
<organism evidence="15 16">
    <name type="scientific">[Candida] anglica</name>
    <dbReference type="NCBI Taxonomy" id="148631"/>
    <lineage>
        <taxon>Eukaryota</taxon>
        <taxon>Fungi</taxon>
        <taxon>Dikarya</taxon>
        <taxon>Ascomycota</taxon>
        <taxon>Saccharomycotina</taxon>
        <taxon>Pichiomycetes</taxon>
        <taxon>Debaryomycetaceae</taxon>
        <taxon>Kurtzmaniella</taxon>
    </lineage>
</organism>
<evidence type="ECO:0000256" key="11">
    <source>
        <dbReference type="SAM" id="Coils"/>
    </source>
</evidence>
<comment type="similarity">
    <text evidence="1 10">Belongs to the NDC80/HEC1 family.</text>
</comment>
<keyword evidence="2 10" id="KW-0158">Chromosome</keyword>
<dbReference type="Gene3D" id="6.10.250.1950">
    <property type="match status" value="1"/>
</dbReference>
<evidence type="ECO:0000256" key="7">
    <source>
        <dbReference type="ARBA" id="ARBA00023242"/>
    </source>
</evidence>
<evidence type="ECO:0000313" key="15">
    <source>
        <dbReference type="EMBL" id="CAK7907580.1"/>
    </source>
</evidence>
<dbReference type="Pfam" id="PF18077">
    <property type="entry name" value="DUF5595"/>
    <property type="match status" value="1"/>
</dbReference>
<dbReference type="InterPro" id="IPR055260">
    <property type="entry name" value="Ndc80_CH"/>
</dbReference>
<keyword evidence="5 10" id="KW-0995">Kinetochore</keyword>
<keyword evidence="9 10" id="KW-0137">Centromere</keyword>
<feature type="compositionally biased region" description="Low complexity" evidence="12">
    <location>
        <begin position="53"/>
        <end position="74"/>
    </location>
</feature>
<keyword evidence="8 10" id="KW-0131">Cell cycle</keyword>
<gene>
    <name evidence="15" type="primary">NDC80</name>
    <name evidence="15" type="ORF">CAAN4_E06128</name>
</gene>
<accession>A0ABP0ECJ7</accession>
<keyword evidence="4 10" id="KW-0498">Mitosis</keyword>
<name>A0ABP0ECJ7_9ASCO</name>
<evidence type="ECO:0000256" key="8">
    <source>
        <dbReference type="ARBA" id="ARBA00023306"/>
    </source>
</evidence>